<dbReference type="EMBL" id="JAAOCX010000002">
    <property type="protein sequence ID" value="MBJ7631790.1"/>
    <property type="molecule type" value="Genomic_DNA"/>
</dbReference>
<evidence type="ECO:0000313" key="3">
    <source>
        <dbReference type="EMBL" id="MBJ7639602.1"/>
    </source>
</evidence>
<dbReference type="AlphaFoldDB" id="A0A4Z0RLS2"/>
<dbReference type="GO" id="GO:0016853">
    <property type="term" value="F:isomerase activity"/>
    <property type="evidence" value="ECO:0007669"/>
    <property type="project" value="UniProtKB-KW"/>
</dbReference>
<dbReference type="Proteomes" id="UP000728106">
    <property type="component" value="Unassembled WGS sequence"/>
</dbReference>
<keyword evidence="3" id="KW-0413">Isomerase</keyword>
<dbReference type="EMBL" id="JAAOCP010000013">
    <property type="protein sequence ID" value="MBJ7639602.1"/>
    <property type="molecule type" value="Genomic_DNA"/>
</dbReference>
<evidence type="ECO:0000313" key="4">
    <source>
        <dbReference type="Proteomes" id="UP000728106"/>
    </source>
</evidence>
<reference evidence="1" key="2">
    <citation type="submission" date="2020-08" db="EMBL/GenBank/DDBJ databases">
        <title>Complete genome sequence of Weissella confusa strain FS54 provides insights into metabolic potential.</title>
        <authorList>
            <person name="Fhoula I."/>
            <person name="Najjari A."/>
            <person name="Lekired A."/>
            <person name="Bessrour-Aouam N."/>
            <person name="Jaballah S."/>
            <person name="Klibi N."/>
            <person name="Ouzari H.-I."/>
        </authorList>
    </citation>
    <scope>NUCLEOTIDE SEQUENCE</scope>
    <source>
        <strain evidence="1">FS54</strain>
    </source>
</reference>
<name>A0A4Z0RLS2_WEICO</name>
<dbReference type="GeneID" id="57978754"/>
<dbReference type="RefSeq" id="WP_003608015.1">
    <property type="nucleotide sequence ID" value="NZ_ALXH01000133.1"/>
</dbReference>
<evidence type="ECO:0000313" key="1">
    <source>
        <dbReference type="EMBL" id="MBC6498980.1"/>
    </source>
</evidence>
<dbReference type="Proteomes" id="UP000808038">
    <property type="component" value="Unassembled WGS sequence"/>
</dbReference>
<organism evidence="3 4">
    <name type="scientific">Weissella confusa</name>
    <name type="common">Lactobacillus confusus</name>
    <dbReference type="NCBI Taxonomy" id="1583"/>
    <lineage>
        <taxon>Bacteria</taxon>
        <taxon>Bacillati</taxon>
        <taxon>Bacillota</taxon>
        <taxon>Bacilli</taxon>
        <taxon>Lactobacillales</taxon>
        <taxon>Lactobacillaceae</taxon>
        <taxon>Weissella</taxon>
    </lineage>
</organism>
<protein>
    <submittedName>
        <fullName evidence="3">Dithiol-disulfide isomerase</fullName>
    </submittedName>
    <submittedName>
        <fullName evidence="1">DsbA family protein</fullName>
    </submittedName>
</protein>
<dbReference type="EMBL" id="JACSZT010000008">
    <property type="protein sequence ID" value="MBC6498980.1"/>
    <property type="molecule type" value="Genomic_DNA"/>
</dbReference>
<reference evidence="3 4" key="3">
    <citation type="journal article" date="2021" name="Int. J. Food Microbiol.">
        <title>Safety demonstration of a microbial species for use in the food chain: Weissella confusa.</title>
        <authorList>
            <person name="Bourdichon F."/>
            <person name="Patrone V."/>
            <person name="Fontana A."/>
            <person name="Milani G."/>
            <person name="Morelli L."/>
        </authorList>
    </citation>
    <scope>NUCLEOTIDE SEQUENCE [LARGE SCALE GENOMIC DNA]</scope>
    <source>
        <strain evidence="2">CCUG 30943</strain>
        <strain evidence="3 4">CCUG 43002</strain>
    </source>
</reference>
<dbReference type="Gene3D" id="3.40.30.10">
    <property type="entry name" value="Glutaredoxin"/>
    <property type="match status" value="1"/>
</dbReference>
<dbReference type="InterPro" id="IPR036249">
    <property type="entry name" value="Thioredoxin-like_sf"/>
</dbReference>
<evidence type="ECO:0000313" key="2">
    <source>
        <dbReference type="EMBL" id="MBJ7631790.1"/>
    </source>
</evidence>
<dbReference type="SUPFAM" id="SSF52833">
    <property type="entry name" value="Thioredoxin-like"/>
    <property type="match status" value="1"/>
</dbReference>
<accession>A0A4Z0RLS2</accession>
<reference evidence="3" key="1">
    <citation type="submission" date="2020-02" db="EMBL/GenBank/DDBJ databases">
        <authorList>
            <person name="Fontana A."/>
            <person name="Patrone V."/>
            <person name="Morelli L."/>
        </authorList>
    </citation>
    <scope>NUCLEOTIDE SEQUENCE</scope>
    <source>
        <strain evidence="2">CCUG 30943</strain>
        <strain evidence="3">CCUG 43002</strain>
    </source>
</reference>
<keyword evidence="4" id="KW-1185">Reference proteome</keyword>
<gene>
    <name evidence="1" type="ORF">H7R52_09925</name>
    <name evidence="3" type="ORF">HAU20_09470</name>
    <name evidence="2" type="ORF">HAU43_01545</name>
</gene>
<dbReference type="Pfam" id="PF13743">
    <property type="entry name" value="Thioredoxin_5"/>
    <property type="match status" value="1"/>
</dbReference>
<comment type="caution">
    <text evidence="3">The sequence shown here is derived from an EMBL/GenBank/DDBJ whole genome shotgun (WGS) entry which is preliminary data.</text>
</comment>
<sequence length="208" mass="23362">MLEVYHFVNPLSGDCLETEKKLATYVEQSNKKVAMQIIPVVTMQSARQTAMASSNSLHPSLHDLNVVSQTLYQVAVDTKAAQFQGKKAAREYLMATQQALLQGNAYSDELVMQTVNDLALDQEMFVEDRNSDLAVQAFRADQNLAAEMGVRNFPALVVYDTDRSEYAVRTDDFSDEHLTRLFLSATRQRLREYDGFLHNGGVTEVEEG</sequence>
<dbReference type="Proteomes" id="UP000650485">
    <property type="component" value="Unassembled WGS sequence"/>
</dbReference>
<proteinExistence type="predicted"/>